<gene>
    <name evidence="2" type="ORF">EJB05_04147</name>
</gene>
<feature type="region of interest" description="Disordered" evidence="1">
    <location>
        <begin position="750"/>
        <end position="839"/>
    </location>
</feature>
<sequence length="1515" mass="153386">MGCPRSGRRPYEKYVSAREPRLAHATPATERKGWLRTTRASPTRGTGSPSLAWPPPSFPPPRLRPPPPPPRAPPPRHGPEPVRRLRRRREDPPPPAVSRRRDALRPPPAAAAAHRLAAAAAAASSGPSGEGGGGGGTGWVSRLVDPASRLLAGGAARLFSSVFRKRLGPAPAQEPQSSSPSGRNTEPKQDLPESTYVNSTPVTEDGLGKGKNPAGTSDDKALSEVEHLLMRKTFTNSFKAVHDDFFRCRVEFARLTDLLRERTIESDLPASMVSHEGKSEGGTRVNEPGGSKLVRMAADYSPTVKVHSQGVAPEELAKQYMSSTYKREPQSSSLRSRLFLENKREESSIAYDRRSGQPVVQAPIEFGNENPGLPVNGYATPGLRGRSAIYRMSRSPYFKGPSSSNDVNMSLLSQRPQSLHAGGRQVLKRRGADLDNEHGSIGPIRRIRQKSNMMPSFRDARANSRESLLASRTSDSDFADDNSPIQESPSSKRLLLGTGQSVRLHELHKNGRDVSDTVPPIPPQSNKMAEKIFEQLNIIAPSPKEKQSGKQSAGNNSSPSMSKEPVLQDNGPSSIGDPSSSLKFHDLDGASGPIDQELNGSKKGKLKLINDGSSKVASPDKRSIFGNSVSAATSQKPGFKMAVLEDLELDDDMEAPIPPKDSASKIEVVATEQKFDSNRKEQQVEQNMLGQKVGPSLLKENAVGSPVSDKPIASVSKNVSSGLLSSNDPGKTDSACAAAENNTGFTFSHVSSCTRPESTTSAQPVASVKDVKQSGASTNTFGLKHSSTSDPETSTDANVLNKVGFSQSVNKPTLDNASSEKGGKRERAEDVSQSSDKVLPSAASATLNAPFHFASATSTSPGLSNGFSYSSSQKLTPTDKPSLSSAPSTSIFALPSTSAAMSSSTPPAAFSFGSSASAGSSMAASVKSETAEAKPATTLTFGIGGTTAEAKSTAPDSTRKPASTFLASPISSNVATFSTSPTSSASIFSSVSTFSSSPAAASSVVAVSTTTTAPSSTSSTAPGVQSSSTVPSTFSSSGGIFGFSSTAQSTALSTSVAPSTSQPPAASALFGSKLQSEGTISQPSQSSVAQFGSPFTSTSVSGASSSGSGTVSFGVGASAGSGTTPFGVGTSSSAPGTVAFGTASSSSGPGIFSFGAGASSSGSGTVSFGLGAGAASSGPGTVSFGAGAASSGPGSVSFGAGAASSGPGTVSFGVGAASSGPGTVSFGVGAASSGSGTVSFGTGAASSGPGTVSFGAGASSSGPATVSFGATTSASGSVFGNSPFGGGATFANPFSSSSGTGFTFSSPSSSAVSSTVASTSVFSSSSGASSTSSFSNPFGSSSSSPSTFTFGQSASSGGSFAFGAQSAPAFSSQPPVFSFTSASTSMNSSTAQPAFGAANTNTGFGMGSSGNDQMNDDSMADDTNQAAPTPAPMFGSSPFGQQAATPVFGASPVQAGGVFQFGGQQQQGSVPQNPAFPPAGSLEFQSGGFSLGSGGAGGDKSNRRVIKVKRGPKKR</sequence>
<feature type="region of interest" description="Disordered" evidence="1">
    <location>
        <begin position="1463"/>
        <end position="1515"/>
    </location>
</feature>
<name>A0A5J9W9V6_9POAL</name>
<comment type="caution">
    <text evidence="2">The sequence shown here is derived from an EMBL/GenBank/DDBJ whole genome shotgun (WGS) entry which is preliminary data.</text>
</comment>
<proteinExistence type="predicted"/>
<feature type="compositionally biased region" description="Low complexity" evidence="1">
    <location>
        <begin position="169"/>
        <end position="181"/>
    </location>
</feature>
<evidence type="ECO:0000313" key="3">
    <source>
        <dbReference type="Proteomes" id="UP000324897"/>
    </source>
</evidence>
<feature type="region of interest" description="Disordered" evidence="1">
    <location>
        <begin position="1"/>
        <end position="141"/>
    </location>
</feature>
<feature type="compositionally biased region" description="Polar residues" evidence="1">
    <location>
        <begin position="774"/>
        <end position="819"/>
    </location>
</feature>
<evidence type="ECO:0000256" key="1">
    <source>
        <dbReference type="SAM" id="MobiDB-lite"/>
    </source>
</evidence>
<feature type="compositionally biased region" description="Basic and acidic residues" evidence="1">
    <location>
        <begin position="77"/>
        <end position="92"/>
    </location>
</feature>
<feature type="compositionally biased region" description="Gly residues" evidence="1">
    <location>
        <begin position="128"/>
        <end position="138"/>
    </location>
</feature>
<dbReference type="GO" id="GO:0071763">
    <property type="term" value="P:nuclear membrane organization"/>
    <property type="evidence" value="ECO:0007669"/>
    <property type="project" value="TreeGrafter"/>
</dbReference>
<feature type="compositionally biased region" description="Basic and acidic residues" evidence="1">
    <location>
        <begin position="9"/>
        <end position="22"/>
    </location>
</feature>
<feature type="region of interest" description="Disordered" evidence="1">
    <location>
        <begin position="1388"/>
        <end position="1427"/>
    </location>
</feature>
<dbReference type="CDD" id="cd12820">
    <property type="entry name" value="LbR_YadA-like"/>
    <property type="match status" value="1"/>
</dbReference>
<dbReference type="OrthoDB" id="778586at2759"/>
<feature type="non-terminal residue" evidence="2">
    <location>
        <position position="1"/>
    </location>
</feature>
<dbReference type="Proteomes" id="UP000324897">
    <property type="component" value="Chromosome 5"/>
</dbReference>
<feature type="compositionally biased region" description="Basic residues" evidence="1">
    <location>
        <begin position="1503"/>
        <end position="1515"/>
    </location>
</feature>
<dbReference type="EMBL" id="RWGY01000004">
    <property type="protein sequence ID" value="TVU44697.1"/>
    <property type="molecule type" value="Genomic_DNA"/>
</dbReference>
<dbReference type="PANTHER" id="PTHR33416">
    <property type="entry name" value="NUCLEAR PORE COMPLEX PROTEIN NUP1"/>
    <property type="match status" value="1"/>
</dbReference>
<feature type="compositionally biased region" description="Polar residues" evidence="1">
    <location>
        <begin position="38"/>
        <end position="49"/>
    </location>
</feature>
<protein>
    <submittedName>
        <fullName evidence="2">Uncharacterized protein</fullName>
    </submittedName>
</protein>
<dbReference type="GO" id="GO:0005635">
    <property type="term" value="C:nuclear envelope"/>
    <property type="evidence" value="ECO:0007669"/>
    <property type="project" value="TreeGrafter"/>
</dbReference>
<dbReference type="Gene3D" id="2.150.10.10">
    <property type="entry name" value="Serralysin-like metalloprotease, C-terminal"/>
    <property type="match status" value="1"/>
</dbReference>
<feature type="compositionally biased region" description="Gly residues" evidence="1">
    <location>
        <begin position="1489"/>
        <end position="1498"/>
    </location>
</feature>
<feature type="compositionally biased region" description="Pro residues" evidence="1">
    <location>
        <begin position="52"/>
        <end position="76"/>
    </location>
</feature>
<feature type="region of interest" description="Disordered" evidence="1">
    <location>
        <begin position="540"/>
        <end position="618"/>
    </location>
</feature>
<feature type="compositionally biased region" description="Low complexity" evidence="1">
    <location>
        <begin position="110"/>
        <end position="127"/>
    </location>
</feature>
<feature type="region of interest" description="Disordered" evidence="1">
    <location>
        <begin position="167"/>
        <end position="219"/>
    </location>
</feature>
<feature type="compositionally biased region" description="Polar residues" evidence="1">
    <location>
        <begin position="570"/>
        <end position="582"/>
    </location>
</feature>
<reference evidence="2 3" key="1">
    <citation type="journal article" date="2019" name="Sci. Rep.">
        <title>A high-quality genome of Eragrostis curvula grass provides insights into Poaceae evolution and supports new strategies to enhance forage quality.</title>
        <authorList>
            <person name="Carballo J."/>
            <person name="Santos B.A.C.M."/>
            <person name="Zappacosta D."/>
            <person name="Garbus I."/>
            <person name="Selva J.P."/>
            <person name="Gallo C.A."/>
            <person name="Diaz A."/>
            <person name="Albertini E."/>
            <person name="Caccamo M."/>
            <person name="Echenique V."/>
        </authorList>
    </citation>
    <scope>NUCLEOTIDE SEQUENCE [LARGE SCALE GENOMIC DNA]</scope>
    <source>
        <strain evidence="3">cv. Victoria</strain>
        <tissue evidence="2">Leaf</tissue>
    </source>
</reference>
<feature type="region of interest" description="Disordered" evidence="1">
    <location>
        <begin position="859"/>
        <end position="888"/>
    </location>
</feature>
<feature type="compositionally biased region" description="Polar residues" evidence="1">
    <location>
        <begin position="750"/>
        <end position="764"/>
    </location>
</feature>
<dbReference type="InterPro" id="IPR011049">
    <property type="entry name" value="Serralysin-like_metalloprot_C"/>
</dbReference>
<dbReference type="Gramene" id="TVU44697">
    <property type="protein sequence ID" value="TVU44697"/>
    <property type="gene ID" value="EJB05_04147"/>
</dbReference>
<evidence type="ECO:0000313" key="2">
    <source>
        <dbReference type="EMBL" id="TVU44697.1"/>
    </source>
</evidence>
<feature type="compositionally biased region" description="Polar residues" evidence="1">
    <location>
        <begin position="549"/>
        <end position="561"/>
    </location>
</feature>
<feature type="compositionally biased region" description="Basic and acidic residues" evidence="1">
    <location>
        <begin position="821"/>
        <end position="830"/>
    </location>
</feature>
<feature type="compositionally biased region" description="Polar residues" evidence="1">
    <location>
        <begin position="1398"/>
        <end position="1413"/>
    </location>
</feature>
<organism evidence="2 3">
    <name type="scientific">Eragrostis curvula</name>
    <name type="common">weeping love grass</name>
    <dbReference type="NCBI Taxonomy" id="38414"/>
    <lineage>
        <taxon>Eukaryota</taxon>
        <taxon>Viridiplantae</taxon>
        <taxon>Streptophyta</taxon>
        <taxon>Embryophyta</taxon>
        <taxon>Tracheophyta</taxon>
        <taxon>Spermatophyta</taxon>
        <taxon>Magnoliopsida</taxon>
        <taxon>Liliopsida</taxon>
        <taxon>Poales</taxon>
        <taxon>Poaceae</taxon>
        <taxon>PACMAD clade</taxon>
        <taxon>Chloridoideae</taxon>
        <taxon>Eragrostideae</taxon>
        <taxon>Eragrostidinae</taxon>
        <taxon>Eragrostis</taxon>
    </lineage>
</organism>
<accession>A0A5J9W9V6</accession>
<keyword evidence="3" id="KW-1185">Reference proteome</keyword>
<feature type="region of interest" description="Disordered" evidence="1">
    <location>
        <begin position="429"/>
        <end position="495"/>
    </location>
</feature>
<dbReference type="PANTHER" id="PTHR33416:SF20">
    <property type="entry name" value="NUCLEAR PORE COMPLEX PROTEIN NUP1"/>
    <property type="match status" value="1"/>
</dbReference>